<name>A0A2K8QNX8_9GAMM</name>
<proteinExistence type="predicted"/>
<dbReference type="KEGG" id="dfn:CVE23_12775"/>
<dbReference type="Proteomes" id="UP000231901">
    <property type="component" value="Chromosome"/>
</dbReference>
<evidence type="ECO:0000313" key="1">
    <source>
        <dbReference type="EMBL" id="ATZ94775.1"/>
    </source>
</evidence>
<sequence>MTLPPSLTVDDLMADIAVVFHWPPSALFPMSLAELINWRAKALQRSGQDYA</sequence>
<organism evidence="1 2">
    <name type="scientific">Dickeya fangzhongdai</name>
    <dbReference type="NCBI Taxonomy" id="1778540"/>
    <lineage>
        <taxon>Bacteria</taxon>
        <taxon>Pseudomonadati</taxon>
        <taxon>Pseudomonadota</taxon>
        <taxon>Gammaproteobacteria</taxon>
        <taxon>Enterobacterales</taxon>
        <taxon>Pectobacteriaceae</taxon>
        <taxon>Dickeya</taxon>
    </lineage>
</organism>
<protein>
    <submittedName>
        <fullName evidence="1">GpE family phage tail protein</fullName>
    </submittedName>
</protein>
<keyword evidence="2" id="KW-1185">Reference proteome</keyword>
<dbReference type="InterPro" id="IPR009493">
    <property type="entry name" value="P2_GpE"/>
</dbReference>
<dbReference type="AlphaFoldDB" id="A0A2K8QNX8"/>
<evidence type="ECO:0000313" key="2">
    <source>
        <dbReference type="Proteomes" id="UP000231901"/>
    </source>
</evidence>
<gene>
    <name evidence="1" type="ORF">CVE23_12775</name>
</gene>
<dbReference type="EMBL" id="CP025003">
    <property type="protein sequence ID" value="ATZ94775.1"/>
    <property type="molecule type" value="Genomic_DNA"/>
</dbReference>
<accession>A0A2K8QNX8</accession>
<dbReference type="OrthoDB" id="8566531at2"/>
<dbReference type="Pfam" id="PF06528">
    <property type="entry name" value="Phage_P2_GpE"/>
    <property type="match status" value="1"/>
</dbReference>
<reference evidence="2" key="1">
    <citation type="journal article" date="2018" name="Genome Announc.">
        <title>Complete genome sequence of a Dickeya fangzhongdai type strain causing bleeding canker of pear tree trunks.</title>
        <authorList>
            <person name="Zhao Y."/>
            <person name="Tian Y."/>
            <person name="Li X."/>
            <person name="Hu B."/>
        </authorList>
    </citation>
    <scope>NUCLEOTIDE SEQUENCE [LARGE SCALE GENOMIC DNA]</scope>
    <source>
        <strain evidence="2">DSM 101947</strain>
    </source>
</reference>